<protein>
    <submittedName>
        <fullName evidence="1">Uncharacterized protein</fullName>
    </submittedName>
</protein>
<keyword evidence="2" id="KW-1185">Reference proteome</keyword>
<evidence type="ECO:0000313" key="1">
    <source>
        <dbReference type="EMBL" id="MFM0101959.1"/>
    </source>
</evidence>
<reference evidence="1 2" key="1">
    <citation type="journal article" date="2024" name="Chem. Sci.">
        <title>Discovery of megapolipeptins by genome mining of a Burkholderiales bacteria collection.</title>
        <authorList>
            <person name="Paulo B.S."/>
            <person name="Recchia M.J.J."/>
            <person name="Lee S."/>
            <person name="Fergusson C.H."/>
            <person name="Romanowski S.B."/>
            <person name="Hernandez A."/>
            <person name="Krull N."/>
            <person name="Liu D.Y."/>
            <person name="Cavanagh H."/>
            <person name="Bos A."/>
            <person name="Gray C.A."/>
            <person name="Murphy B.T."/>
            <person name="Linington R.G."/>
            <person name="Eustaquio A.S."/>
        </authorList>
    </citation>
    <scope>NUCLEOTIDE SEQUENCE [LARGE SCALE GENOMIC DNA]</scope>
    <source>
        <strain evidence="1 2">RL18-126-BIB-B</strain>
    </source>
</reference>
<sequence length="296" mass="32636">MQATSTVTDLQRSAQPREASMPVVRASFFDLQGFELMQRVSKAFAASTLVPKEYQGNLSNCMIALNLAERLKADALMVMQNLYIVHGRPGWSAQFLIATFNQCGRFSALRYEFFGTKGKDDWGCRAWAIEKETGEKIVGADIDIALAKKEGWYGKSGSKWQSMPQQMLMYRSAAWLVRAYAPEIAMGLPTADELADVIDVNADGSYTISTEELRGADTATRPAEVVDQSTGEITDQRAQQSDAIVPAYDDLLAQIQKAADVDTLAMVLDSGRDLPQAELVKLQQAYDDKRELLLGA</sequence>
<evidence type="ECO:0000313" key="2">
    <source>
        <dbReference type="Proteomes" id="UP001629235"/>
    </source>
</evidence>
<proteinExistence type="predicted"/>
<name>A0ACC7N4A9_9BURK</name>
<accession>A0ACC7N4A9</accession>
<comment type="caution">
    <text evidence="1">The sequence shown here is derived from an EMBL/GenBank/DDBJ whole genome shotgun (WGS) entry which is preliminary data.</text>
</comment>
<dbReference type="Proteomes" id="UP001629235">
    <property type="component" value="Unassembled WGS sequence"/>
</dbReference>
<dbReference type="EMBL" id="JAQQDW010000001">
    <property type="protein sequence ID" value="MFM0101959.1"/>
    <property type="molecule type" value="Genomic_DNA"/>
</dbReference>
<gene>
    <name evidence="1" type="ORF">PQR01_00225</name>
</gene>
<organism evidence="1 2">
    <name type="scientific">Paraburkholderia rhynchosiae</name>
    <dbReference type="NCBI Taxonomy" id="487049"/>
    <lineage>
        <taxon>Bacteria</taxon>
        <taxon>Pseudomonadati</taxon>
        <taxon>Pseudomonadota</taxon>
        <taxon>Betaproteobacteria</taxon>
        <taxon>Burkholderiales</taxon>
        <taxon>Burkholderiaceae</taxon>
        <taxon>Paraburkholderia</taxon>
    </lineage>
</organism>